<accession>A0A2P4Y0L1</accession>
<evidence type="ECO:0000313" key="2">
    <source>
        <dbReference type="EMBL" id="POM71341.1"/>
    </source>
</evidence>
<evidence type="ECO:0000313" key="3">
    <source>
        <dbReference type="Proteomes" id="UP000237271"/>
    </source>
</evidence>
<dbReference type="AlphaFoldDB" id="A0A2P4Y0L1"/>
<comment type="caution">
    <text evidence="2">The sequence shown here is derived from an EMBL/GenBank/DDBJ whole genome shotgun (WGS) entry which is preliminary data.</text>
</comment>
<reference evidence="2 3" key="1">
    <citation type="journal article" date="2017" name="Genome Biol. Evol.">
        <title>Phytophthora megakarya and P. palmivora, closely related causal agents of cacao black pod rot, underwent increases in genome sizes and gene numbers by different mechanisms.</title>
        <authorList>
            <person name="Ali S.S."/>
            <person name="Shao J."/>
            <person name="Lary D.J."/>
            <person name="Kronmiller B."/>
            <person name="Shen D."/>
            <person name="Strem M.D."/>
            <person name="Amoako-Attah I."/>
            <person name="Akrofi A.Y."/>
            <person name="Begoude B.A."/>
            <person name="Ten Hoopen G.M."/>
            <person name="Coulibaly K."/>
            <person name="Kebe B.I."/>
            <person name="Melnick R.L."/>
            <person name="Guiltinan M.J."/>
            <person name="Tyler B.M."/>
            <person name="Meinhardt L.W."/>
            <person name="Bailey B.A."/>
        </authorList>
    </citation>
    <scope>NUCLEOTIDE SEQUENCE [LARGE SCALE GENOMIC DNA]</scope>
    <source>
        <strain evidence="3">sbr112.9</strain>
    </source>
</reference>
<feature type="region of interest" description="Disordered" evidence="1">
    <location>
        <begin position="38"/>
        <end position="65"/>
    </location>
</feature>
<organism evidence="2 3">
    <name type="scientific">Phytophthora palmivora</name>
    <dbReference type="NCBI Taxonomy" id="4796"/>
    <lineage>
        <taxon>Eukaryota</taxon>
        <taxon>Sar</taxon>
        <taxon>Stramenopiles</taxon>
        <taxon>Oomycota</taxon>
        <taxon>Peronosporomycetes</taxon>
        <taxon>Peronosporales</taxon>
        <taxon>Peronosporaceae</taxon>
        <taxon>Phytophthora</taxon>
    </lineage>
</organism>
<gene>
    <name evidence="2" type="ORF">PHPALM_12105</name>
</gene>
<protein>
    <submittedName>
        <fullName evidence="2">Uncharacterized protein</fullName>
    </submittedName>
</protein>
<dbReference type="EMBL" id="NCKW01006525">
    <property type="protein sequence ID" value="POM71341.1"/>
    <property type="molecule type" value="Genomic_DNA"/>
</dbReference>
<keyword evidence="3" id="KW-1185">Reference proteome</keyword>
<dbReference type="Proteomes" id="UP000237271">
    <property type="component" value="Unassembled WGS sequence"/>
</dbReference>
<sequence length="65" mass="7569">MQLLSRSTRSNWNDLLVTFQTQSGGQVVSVARQYYDSRKRSDESPQEYLHRLNVTGPRAKLQKKD</sequence>
<name>A0A2P4Y0L1_9STRA</name>
<evidence type="ECO:0000256" key="1">
    <source>
        <dbReference type="SAM" id="MobiDB-lite"/>
    </source>
</evidence>
<proteinExistence type="predicted"/>
<dbReference type="OrthoDB" id="1752139at2759"/>